<feature type="chain" id="PRO_5019113526" description="Nucleotide exchange factor SIL1" evidence="1">
    <location>
        <begin position="24"/>
        <end position="548"/>
    </location>
</feature>
<evidence type="ECO:0000256" key="1">
    <source>
        <dbReference type="SAM" id="SignalP"/>
    </source>
</evidence>
<dbReference type="InterPro" id="IPR011989">
    <property type="entry name" value="ARM-like"/>
</dbReference>
<evidence type="ECO:0000313" key="3">
    <source>
        <dbReference type="Proteomes" id="UP000268093"/>
    </source>
</evidence>
<gene>
    <name evidence="2" type="ORF">BC936DRAFT_139137</name>
</gene>
<protein>
    <recommendedName>
        <fullName evidence="4">Nucleotide exchange factor SIL1</fullName>
    </recommendedName>
</protein>
<organism evidence="2 3">
    <name type="scientific">Jimgerdemannia flammicorona</name>
    <dbReference type="NCBI Taxonomy" id="994334"/>
    <lineage>
        <taxon>Eukaryota</taxon>
        <taxon>Fungi</taxon>
        <taxon>Fungi incertae sedis</taxon>
        <taxon>Mucoromycota</taxon>
        <taxon>Mucoromycotina</taxon>
        <taxon>Endogonomycetes</taxon>
        <taxon>Endogonales</taxon>
        <taxon>Endogonaceae</taxon>
        <taxon>Jimgerdemannia</taxon>
    </lineage>
</organism>
<sequence>MPPKHTLLISIIALLVLLISCHAADPQPHKDIICVDGNCYPRIFQPTNEFQVVKEGQEVPPGLHIRMDFTTGLKEAKLIDPTDTTDTAVVVIDTDNGNVVHTTDQAVNPTLHHPSDLEAVTDPSLPPVGKAAANPKYLSTVGDDDLYDACVLVLADTNTTSAEAALALEGLEELVHQIDMGVKFGEGQGIVTVMKWLDDADKAVRSAAAIVIGAAVQNNPTAQHAALTASLFDVLVSKMAQEPDTMVLTRLLYAFSNLVRGNSPAIKRILYQPAHLTILGKTYDSILSFSSSSTTLGDEFARKCAILLADVLNPDMGGAIPSDPTPSERSSPPALVVQEDAAGFTTDADVRSSRQRPLKAWQRRFEVAVVGAVGARGKERALDDREKIVMAAVAIKEWVVGGVFDDSFVAWAKGQRRWVEALEDQEGMEEYAKLLEVVVDLVTRTMATLATYEVNVPRDGSCDVSDPVNRPFEESAKRKLRVHMTLAGYTIEGCLSSNCTEPRGTLSFADFRRSGYAWQGRTPDLRIRLGSTTGLLLAVRLQLNALAP</sequence>
<dbReference type="PANTHER" id="PTHR19316:SF18">
    <property type="entry name" value="HSP70-BINDING PROTEIN 1"/>
    <property type="match status" value="1"/>
</dbReference>
<keyword evidence="3" id="KW-1185">Reference proteome</keyword>
<dbReference type="PROSITE" id="PS51257">
    <property type="entry name" value="PROKAR_LIPOPROTEIN"/>
    <property type="match status" value="1"/>
</dbReference>
<evidence type="ECO:0008006" key="4">
    <source>
        <dbReference type="Google" id="ProtNLM"/>
    </source>
</evidence>
<dbReference type="AlphaFoldDB" id="A0A433BAK8"/>
<accession>A0A433BAK8</accession>
<dbReference type="OrthoDB" id="448649at2759"/>
<evidence type="ECO:0000313" key="2">
    <source>
        <dbReference type="EMBL" id="RUP21985.1"/>
    </source>
</evidence>
<dbReference type="GO" id="GO:0005783">
    <property type="term" value="C:endoplasmic reticulum"/>
    <property type="evidence" value="ECO:0007669"/>
    <property type="project" value="TreeGrafter"/>
</dbReference>
<dbReference type="InterPro" id="IPR016024">
    <property type="entry name" value="ARM-type_fold"/>
</dbReference>
<dbReference type="EMBL" id="RBNI01014344">
    <property type="protein sequence ID" value="RUP21985.1"/>
    <property type="molecule type" value="Genomic_DNA"/>
</dbReference>
<dbReference type="Gene3D" id="1.25.10.10">
    <property type="entry name" value="Leucine-rich Repeat Variant"/>
    <property type="match status" value="1"/>
</dbReference>
<dbReference type="Proteomes" id="UP000268093">
    <property type="component" value="Unassembled WGS sequence"/>
</dbReference>
<proteinExistence type="predicted"/>
<dbReference type="SUPFAM" id="SSF48371">
    <property type="entry name" value="ARM repeat"/>
    <property type="match status" value="1"/>
</dbReference>
<comment type="caution">
    <text evidence="2">The sequence shown here is derived from an EMBL/GenBank/DDBJ whole genome shotgun (WGS) entry which is preliminary data.</text>
</comment>
<reference evidence="2 3" key="1">
    <citation type="journal article" date="2018" name="New Phytol.">
        <title>Phylogenomics of Endogonaceae and evolution of mycorrhizas within Mucoromycota.</title>
        <authorList>
            <person name="Chang Y."/>
            <person name="Desiro A."/>
            <person name="Na H."/>
            <person name="Sandor L."/>
            <person name="Lipzen A."/>
            <person name="Clum A."/>
            <person name="Barry K."/>
            <person name="Grigoriev I.V."/>
            <person name="Martin F.M."/>
            <person name="Stajich J.E."/>
            <person name="Smith M.E."/>
            <person name="Bonito G."/>
            <person name="Spatafora J.W."/>
        </authorList>
    </citation>
    <scope>NUCLEOTIDE SEQUENCE [LARGE SCALE GENOMIC DNA]</scope>
    <source>
        <strain evidence="2 3">GMNB39</strain>
    </source>
</reference>
<name>A0A433BAK8_9FUNG</name>
<feature type="signal peptide" evidence="1">
    <location>
        <begin position="1"/>
        <end position="23"/>
    </location>
</feature>
<dbReference type="InterPro" id="IPR050693">
    <property type="entry name" value="Hsp70_NEF-Inhibitors"/>
</dbReference>
<keyword evidence="1" id="KW-0732">Signal</keyword>
<dbReference type="PANTHER" id="PTHR19316">
    <property type="entry name" value="PROTEIN FOLDING REGULATOR"/>
    <property type="match status" value="1"/>
</dbReference>
<dbReference type="GO" id="GO:0000774">
    <property type="term" value="F:adenyl-nucleotide exchange factor activity"/>
    <property type="evidence" value="ECO:0007669"/>
    <property type="project" value="TreeGrafter"/>
</dbReference>